<protein>
    <submittedName>
        <fullName evidence="1">Uncharacterized protein</fullName>
    </submittedName>
</protein>
<reference evidence="1" key="1">
    <citation type="submission" date="2014-09" db="EMBL/GenBank/DDBJ databases">
        <authorList>
            <person name="Magalhaes I.L.F."/>
            <person name="Oliveira U."/>
            <person name="Santos F.R."/>
            <person name="Vidigal T.H.D.A."/>
            <person name="Brescovit A.D."/>
            <person name="Santos A.J."/>
        </authorList>
    </citation>
    <scope>NUCLEOTIDE SEQUENCE</scope>
    <source>
        <tissue evidence="1">Shoot tissue taken approximately 20 cm above the soil surface</tissue>
    </source>
</reference>
<name>A0A0A9BZQ8_ARUDO</name>
<dbReference type="EMBL" id="GBRH01230212">
    <property type="protein sequence ID" value="JAD67683.1"/>
    <property type="molecule type" value="Transcribed_RNA"/>
</dbReference>
<evidence type="ECO:0000313" key="1">
    <source>
        <dbReference type="EMBL" id="JAD67683.1"/>
    </source>
</evidence>
<proteinExistence type="predicted"/>
<dbReference type="AlphaFoldDB" id="A0A0A9BZQ8"/>
<organism evidence="1">
    <name type="scientific">Arundo donax</name>
    <name type="common">Giant reed</name>
    <name type="synonym">Donax arundinaceus</name>
    <dbReference type="NCBI Taxonomy" id="35708"/>
    <lineage>
        <taxon>Eukaryota</taxon>
        <taxon>Viridiplantae</taxon>
        <taxon>Streptophyta</taxon>
        <taxon>Embryophyta</taxon>
        <taxon>Tracheophyta</taxon>
        <taxon>Spermatophyta</taxon>
        <taxon>Magnoliopsida</taxon>
        <taxon>Liliopsida</taxon>
        <taxon>Poales</taxon>
        <taxon>Poaceae</taxon>
        <taxon>PACMAD clade</taxon>
        <taxon>Arundinoideae</taxon>
        <taxon>Arundineae</taxon>
        <taxon>Arundo</taxon>
    </lineage>
</organism>
<accession>A0A0A9BZQ8</accession>
<sequence length="41" mass="4834">MSLPLSHCYLTRVDEIRHRRLGSRARRHTGRQCAGWPCLGW</sequence>
<reference evidence="1" key="2">
    <citation type="journal article" date="2015" name="Data Brief">
        <title>Shoot transcriptome of the giant reed, Arundo donax.</title>
        <authorList>
            <person name="Barrero R.A."/>
            <person name="Guerrero F.D."/>
            <person name="Moolhuijzen P."/>
            <person name="Goolsby J.A."/>
            <person name="Tidwell J."/>
            <person name="Bellgard S.E."/>
            <person name="Bellgard M.I."/>
        </authorList>
    </citation>
    <scope>NUCLEOTIDE SEQUENCE</scope>
    <source>
        <tissue evidence="1">Shoot tissue taken approximately 20 cm above the soil surface</tissue>
    </source>
</reference>